<reference evidence="4 5" key="1">
    <citation type="submission" date="2019-09" db="EMBL/GenBank/DDBJ databases">
        <title>Draft genome of the ectomycorrhizal ascomycete Sphaerosporella brunnea.</title>
        <authorList>
            <consortium name="DOE Joint Genome Institute"/>
            <person name="Benucci G.M."/>
            <person name="Marozzi G."/>
            <person name="Antonielli L."/>
            <person name="Sanchez S."/>
            <person name="Marco P."/>
            <person name="Wang X."/>
            <person name="Falini L.B."/>
            <person name="Barry K."/>
            <person name="Haridas S."/>
            <person name="Lipzen A."/>
            <person name="Labutti K."/>
            <person name="Grigoriev I.V."/>
            <person name="Murat C."/>
            <person name="Martin F."/>
            <person name="Albertini E."/>
            <person name="Donnini D."/>
            <person name="Bonito G."/>
        </authorList>
    </citation>
    <scope>NUCLEOTIDE SEQUENCE [LARGE SCALE GENOMIC DNA]</scope>
    <source>
        <strain evidence="4 5">Sb_GMNB300</strain>
    </source>
</reference>
<feature type="compositionally biased region" description="Basic and acidic residues" evidence="2">
    <location>
        <begin position="421"/>
        <end position="435"/>
    </location>
</feature>
<proteinExistence type="inferred from homology"/>
<dbReference type="AlphaFoldDB" id="A0A5J5EM34"/>
<feature type="compositionally biased region" description="Acidic residues" evidence="2">
    <location>
        <begin position="387"/>
        <end position="399"/>
    </location>
</feature>
<feature type="region of interest" description="Disordered" evidence="2">
    <location>
        <begin position="386"/>
        <end position="449"/>
    </location>
</feature>
<feature type="region of interest" description="Disordered" evidence="2">
    <location>
        <begin position="217"/>
        <end position="237"/>
    </location>
</feature>
<dbReference type="SUPFAM" id="SSF52540">
    <property type="entry name" value="P-loop containing nucleoside triphosphate hydrolases"/>
    <property type="match status" value="1"/>
</dbReference>
<dbReference type="InParanoid" id="A0A5J5EM34"/>
<comment type="caution">
    <text evidence="4">The sequence shown here is derived from an EMBL/GenBank/DDBJ whole genome shotgun (WGS) entry which is preliminary data.</text>
</comment>
<accession>A0A5J5EM34</accession>
<keyword evidence="1" id="KW-0547">Nucleotide-binding</keyword>
<dbReference type="PROSITE" id="PS51719">
    <property type="entry name" value="G_SEPTIN"/>
    <property type="match status" value="1"/>
</dbReference>
<dbReference type="InterPro" id="IPR030379">
    <property type="entry name" value="G_SEPTIN_dom"/>
</dbReference>
<organism evidence="4 5">
    <name type="scientific">Sphaerosporella brunnea</name>
    <dbReference type="NCBI Taxonomy" id="1250544"/>
    <lineage>
        <taxon>Eukaryota</taxon>
        <taxon>Fungi</taxon>
        <taxon>Dikarya</taxon>
        <taxon>Ascomycota</taxon>
        <taxon>Pezizomycotina</taxon>
        <taxon>Pezizomycetes</taxon>
        <taxon>Pezizales</taxon>
        <taxon>Pyronemataceae</taxon>
        <taxon>Sphaerosporella</taxon>
    </lineage>
</organism>
<name>A0A5J5EM34_9PEZI</name>
<dbReference type="Pfam" id="PF00735">
    <property type="entry name" value="Septin"/>
    <property type="match status" value="2"/>
</dbReference>
<evidence type="ECO:0000256" key="2">
    <source>
        <dbReference type="SAM" id="MobiDB-lite"/>
    </source>
</evidence>
<keyword evidence="1" id="KW-0342">GTP-binding</keyword>
<sequence length="536" mass="59217">MAQSSAKRPPTPKSSDAPQQPAPPTPASRSSTSSNPPSRRSTLGFLRRSKSGDPVRKMPVVAPTPPKLPDVHLNGSSGATAFPTHLGKNVRDSVDILSGNFSCEDATDSSDDLRKQLHVPGGFVPGRKSTDSVIGPAGEYVRSSPLPISEDPYANVGSMTNRGRYSYASTTATSTVNSPRRVRRRKDPTPFNVLVIGAKNSGKTSFLRFLAHSLSPKKRGQAIDQPPQADHTGTASDCPFKSTYIETEIDGERIGLTLWDSAGLEKNMVDLQLRETVAFIEAKFEETFSEETKVVRAPGVRDTHIHCVFLLLDPARLTPNNHYLGKTGSDETCGLHPDLDLSVFKALHGKSVVIPVISKADTCTNKHMEHLKDLVRNGLAAAHEDPLESLELEVDEEEVTPTSTPRGKRGSLPEVEEEEDTATRDSGTEEGPMEHPEDDEEEDDEDEVDLSRPMRITAGLSFIPLSIISPDSYDPSEPVGRHFPWGFADPYNEKHCDFTRLKESVFTEWRAELREKSRESWYENWRSERLGSRRRL</sequence>
<dbReference type="Proteomes" id="UP000326924">
    <property type="component" value="Unassembled WGS sequence"/>
</dbReference>
<keyword evidence="5" id="KW-1185">Reference proteome</keyword>
<dbReference type="Gene3D" id="3.40.50.300">
    <property type="entry name" value="P-loop containing nucleotide triphosphate hydrolases"/>
    <property type="match status" value="1"/>
</dbReference>
<evidence type="ECO:0000313" key="4">
    <source>
        <dbReference type="EMBL" id="KAA8896089.1"/>
    </source>
</evidence>
<evidence type="ECO:0000259" key="3">
    <source>
        <dbReference type="PROSITE" id="PS51719"/>
    </source>
</evidence>
<evidence type="ECO:0000313" key="5">
    <source>
        <dbReference type="Proteomes" id="UP000326924"/>
    </source>
</evidence>
<dbReference type="EMBL" id="VXIS01000228">
    <property type="protein sequence ID" value="KAA8896089.1"/>
    <property type="molecule type" value="Genomic_DNA"/>
</dbReference>
<feature type="compositionally biased region" description="Low complexity" evidence="2">
    <location>
        <begin position="27"/>
        <end position="42"/>
    </location>
</feature>
<feature type="compositionally biased region" description="Acidic residues" evidence="2">
    <location>
        <begin position="436"/>
        <end position="448"/>
    </location>
</feature>
<feature type="domain" description="Septin-type G" evidence="3">
    <location>
        <begin position="187"/>
        <end position="532"/>
    </location>
</feature>
<comment type="similarity">
    <text evidence="1">Belongs to the TRAFAC class TrmE-Era-EngA-EngB-Septin-like GTPase superfamily. Septin GTPase family.</text>
</comment>
<gene>
    <name evidence="4" type="ORF">FN846DRAFT_292458</name>
</gene>
<dbReference type="InterPro" id="IPR027417">
    <property type="entry name" value="P-loop_NTPase"/>
</dbReference>
<feature type="region of interest" description="Disordered" evidence="2">
    <location>
        <begin position="1"/>
        <end position="69"/>
    </location>
</feature>
<dbReference type="GO" id="GO:0005525">
    <property type="term" value="F:GTP binding"/>
    <property type="evidence" value="ECO:0007669"/>
    <property type="project" value="UniProtKB-KW"/>
</dbReference>
<evidence type="ECO:0000256" key="1">
    <source>
        <dbReference type="RuleBase" id="RU004560"/>
    </source>
</evidence>
<dbReference type="OrthoDB" id="5337438at2759"/>
<protein>
    <submittedName>
        <fullName evidence="4">Septin-domain-containing protein</fullName>
    </submittedName>
</protein>
<dbReference type="PANTHER" id="PTHR18884">
    <property type="entry name" value="SEPTIN"/>
    <property type="match status" value="1"/>
</dbReference>